<protein>
    <submittedName>
        <fullName evidence="1">Uncharacterized protein</fullName>
    </submittedName>
</protein>
<gene>
    <name evidence="1" type="ORF">QAD02_007198</name>
</gene>
<keyword evidence="2" id="KW-1185">Reference proteome</keyword>
<dbReference type="Proteomes" id="UP001239111">
    <property type="component" value="Chromosome 4"/>
</dbReference>
<organism evidence="1 2">
    <name type="scientific">Eretmocerus hayati</name>
    <dbReference type="NCBI Taxonomy" id="131215"/>
    <lineage>
        <taxon>Eukaryota</taxon>
        <taxon>Metazoa</taxon>
        <taxon>Ecdysozoa</taxon>
        <taxon>Arthropoda</taxon>
        <taxon>Hexapoda</taxon>
        <taxon>Insecta</taxon>
        <taxon>Pterygota</taxon>
        <taxon>Neoptera</taxon>
        <taxon>Endopterygota</taxon>
        <taxon>Hymenoptera</taxon>
        <taxon>Apocrita</taxon>
        <taxon>Proctotrupomorpha</taxon>
        <taxon>Chalcidoidea</taxon>
        <taxon>Aphelinidae</taxon>
        <taxon>Aphelininae</taxon>
        <taxon>Eretmocerus</taxon>
    </lineage>
</organism>
<accession>A0ACC2N3V3</accession>
<proteinExistence type="predicted"/>
<reference evidence="1" key="1">
    <citation type="submission" date="2023-04" db="EMBL/GenBank/DDBJ databases">
        <title>A chromosome-level genome assembly of the parasitoid wasp Eretmocerus hayati.</title>
        <authorList>
            <person name="Zhong Y."/>
            <person name="Liu S."/>
            <person name="Liu Y."/>
        </authorList>
    </citation>
    <scope>NUCLEOTIDE SEQUENCE</scope>
    <source>
        <strain evidence="1">ZJU_SS_LIU_2023</strain>
    </source>
</reference>
<evidence type="ECO:0000313" key="2">
    <source>
        <dbReference type="Proteomes" id="UP001239111"/>
    </source>
</evidence>
<dbReference type="EMBL" id="CM056744">
    <property type="protein sequence ID" value="KAJ8665536.1"/>
    <property type="molecule type" value="Genomic_DNA"/>
</dbReference>
<evidence type="ECO:0000313" key="1">
    <source>
        <dbReference type="EMBL" id="KAJ8665536.1"/>
    </source>
</evidence>
<comment type="caution">
    <text evidence="1">The sequence shown here is derived from an EMBL/GenBank/DDBJ whole genome shotgun (WGS) entry which is preliminary data.</text>
</comment>
<name>A0ACC2N3V3_9HYME</name>
<sequence length="271" mass="30386">MDQSWERKLTEFGLAQFIKRFQDSGVDQEVFLSLDEETLQNLFDPKTECGFLKKFKIRHGAFMGSQSSNDSQLASSCENDPPVIPGILDESKGGDTYQSRNEQRPQTPRLPLRDIGKLNQPSLAQADIPSPTSSSNLSTMSNLSTGSSQTIPNGAVRLTPQLLSVKELLRTRHEGTRVLNALEKGIIETRRICELVIDHEFDVNKPNHSMKQTRFLDINEQLVVSILPKTNKTADEIRAFSITVTGKQPKQVKPSLQVNVCMRITTITEEF</sequence>